<gene>
    <name evidence="2" type="ORF">LWI29_012481</name>
</gene>
<organism evidence="2 3">
    <name type="scientific">Acer saccharum</name>
    <name type="common">Sugar maple</name>
    <dbReference type="NCBI Taxonomy" id="4024"/>
    <lineage>
        <taxon>Eukaryota</taxon>
        <taxon>Viridiplantae</taxon>
        <taxon>Streptophyta</taxon>
        <taxon>Embryophyta</taxon>
        <taxon>Tracheophyta</taxon>
        <taxon>Spermatophyta</taxon>
        <taxon>Magnoliopsida</taxon>
        <taxon>eudicotyledons</taxon>
        <taxon>Gunneridae</taxon>
        <taxon>Pentapetalae</taxon>
        <taxon>rosids</taxon>
        <taxon>malvids</taxon>
        <taxon>Sapindales</taxon>
        <taxon>Sapindaceae</taxon>
        <taxon>Hippocastanoideae</taxon>
        <taxon>Acereae</taxon>
        <taxon>Acer</taxon>
    </lineage>
</organism>
<dbReference type="Proteomes" id="UP001168877">
    <property type="component" value="Unassembled WGS sequence"/>
</dbReference>
<accession>A0AA39RDJ3</accession>
<name>A0AA39RDJ3_ACESA</name>
<protein>
    <submittedName>
        <fullName evidence="2">Uncharacterized protein</fullName>
    </submittedName>
</protein>
<dbReference type="EMBL" id="JAUESC010000388">
    <property type="protein sequence ID" value="KAK0571207.1"/>
    <property type="molecule type" value="Genomic_DNA"/>
</dbReference>
<evidence type="ECO:0000313" key="2">
    <source>
        <dbReference type="EMBL" id="KAK0571207.1"/>
    </source>
</evidence>
<keyword evidence="3" id="KW-1185">Reference proteome</keyword>
<dbReference type="AlphaFoldDB" id="A0AA39RDJ3"/>
<comment type="caution">
    <text evidence="2">The sequence shown here is derived from an EMBL/GenBank/DDBJ whole genome shotgun (WGS) entry which is preliminary data.</text>
</comment>
<sequence length="187" mass="21546">MRLRNSIFTDEYASNTKSPVILSHMKSLEKHASSIYTYRIFCDITKEINDSIKYSHFAPWNEKNEVEYVLTEYDSPYKKTPDDDCSKSVDIAWFTSLNVECNYLCHRGSQTKEGFNLIKRELNILRNTMQGLDDEFRNNCNKNGDDSDTKSQILKDPNVVKTKGRPIGLIAPTTPAAKPQTRKRPNQ</sequence>
<proteinExistence type="predicted"/>
<evidence type="ECO:0000313" key="3">
    <source>
        <dbReference type="Proteomes" id="UP001168877"/>
    </source>
</evidence>
<feature type="region of interest" description="Disordered" evidence="1">
    <location>
        <begin position="140"/>
        <end position="187"/>
    </location>
</feature>
<reference evidence="2" key="1">
    <citation type="journal article" date="2022" name="Plant J.">
        <title>Strategies of tolerance reflected in two North American maple genomes.</title>
        <authorList>
            <person name="McEvoy S.L."/>
            <person name="Sezen U.U."/>
            <person name="Trouern-Trend A."/>
            <person name="McMahon S.M."/>
            <person name="Schaberg P.G."/>
            <person name="Yang J."/>
            <person name="Wegrzyn J.L."/>
            <person name="Swenson N.G."/>
        </authorList>
    </citation>
    <scope>NUCLEOTIDE SEQUENCE</scope>
    <source>
        <strain evidence="2">NS2018</strain>
    </source>
</reference>
<reference evidence="2" key="2">
    <citation type="submission" date="2023-06" db="EMBL/GenBank/DDBJ databases">
        <authorList>
            <person name="Swenson N.G."/>
            <person name="Wegrzyn J.L."/>
            <person name="Mcevoy S.L."/>
        </authorList>
    </citation>
    <scope>NUCLEOTIDE SEQUENCE</scope>
    <source>
        <strain evidence="2">NS2018</strain>
        <tissue evidence="2">Leaf</tissue>
    </source>
</reference>
<evidence type="ECO:0000256" key="1">
    <source>
        <dbReference type="SAM" id="MobiDB-lite"/>
    </source>
</evidence>